<dbReference type="InterPro" id="IPR008480">
    <property type="entry name" value="DUF761_pln"/>
</dbReference>
<proteinExistence type="predicted"/>
<accession>A0AA39VAV0</accession>
<dbReference type="Pfam" id="PF05553">
    <property type="entry name" value="DUF761"/>
    <property type="match status" value="1"/>
</dbReference>
<dbReference type="Proteomes" id="UP001168877">
    <property type="component" value="Unassembled WGS sequence"/>
</dbReference>
<organism evidence="1 2">
    <name type="scientific">Acer saccharum</name>
    <name type="common">Sugar maple</name>
    <dbReference type="NCBI Taxonomy" id="4024"/>
    <lineage>
        <taxon>Eukaryota</taxon>
        <taxon>Viridiplantae</taxon>
        <taxon>Streptophyta</taxon>
        <taxon>Embryophyta</taxon>
        <taxon>Tracheophyta</taxon>
        <taxon>Spermatophyta</taxon>
        <taxon>Magnoliopsida</taxon>
        <taxon>eudicotyledons</taxon>
        <taxon>Gunneridae</taxon>
        <taxon>Pentapetalae</taxon>
        <taxon>rosids</taxon>
        <taxon>malvids</taxon>
        <taxon>Sapindales</taxon>
        <taxon>Sapindaceae</taxon>
        <taxon>Hippocastanoideae</taxon>
        <taxon>Acereae</taxon>
        <taxon>Acer</taxon>
    </lineage>
</organism>
<dbReference type="AlphaFoldDB" id="A0AA39VAV0"/>
<sequence>MDLKWSTVKTVTQNTLKMVRKECKQGLRRFPKGNRLRRYFDSESCNPPVQSPPLDDDDDINRRVEIFISKFRRHLSLERQMFP</sequence>
<keyword evidence="2" id="KW-1185">Reference proteome</keyword>
<evidence type="ECO:0000313" key="2">
    <source>
        <dbReference type="Proteomes" id="UP001168877"/>
    </source>
</evidence>
<comment type="caution">
    <text evidence="1">The sequence shown here is derived from an EMBL/GenBank/DDBJ whole genome shotgun (WGS) entry which is preliminary data.</text>
</comment>
<reference evidence="1" key="2">
    <citation type="submission" date="2023-06" db="EMBL/GenBank/DDBJ databases">
        <authorList>
            <person name="Swenson N.G."/>
            <person name="Wegrzyn J.L."/>
            <person name="Mcevoy S.L."/>
        </authorList>
    </citation>
    <scope>NUCLEOTIDE SEQUENCE</scope>
    <source>
        <strain evidence="1">NS2018</strain>
        <tissue evidence="1">Leaf</tissue>
    </source>
</reference>
<gene>
    <name evidence="1" type="ORF">LWI29_009646</name>
</gene>
<protein>
    <submittedName>
        <fullName evidence="1">Uncharacterized protein</fullName>
    </submittedName>
</protein>
<name>A0AA39VAV0_ACESA</name>
<dbReference type="EMBL" id="JAUESC010000388">
    <property type="protein sequence ID" value="KAK0571003.1"/>
    <property type="molecule type" value="Genomic_DNA"/>
</dbReference>
<reference evidence="1" key="1">
    <citation type="journal article" date="2022" name="Plant J.">
        <title>Strategies of tolerance reflected in two North American maple genomes.</title>
        <authorList>
            <person name="McEvoy S.L."/>
            <person name="Sezen U.U."/>
            <person name="Trouern-Trend A."/>
            <person name="McMahon S.M."/>
            <person name="Schaberg P.G."/>
            <person name="Yang J."/>
            <person name="Wegrzyn J.L."/>
            <person name="Swenson N.G."/>
        </authorList>
    </citation>
    <scope>NUCLEOTIDE SEQUENCE</scope>
    <source>
        <strain evidence="1">NS2018</strain>
    </source>
</reference>
<evidence type="ECO:0000313" key="1">
    <source>
        <dbReference type="EMBL" id="KAK0571003.1"/>
    </source>
</evidence>